<name>A0A9N7VEI0_PLEPL</name>
<dbReference type="Proteomes" id="UP001153269">
    <property type="component" value="Unassembled WGS sequence"/>
</dbReference>
<evidence type="ECO:0000313" key="2">
    <source>
        <dbReference type="EMBL" id="CAB1449448.1"/>
    </source>
</evidence>
<organism evidence="2 3">
    <name type="scientific">Pleuronectes platessa</name>
    <name type="common">European plaice</name>
    <dbReference type="NCBI Taxonomy" id="8262"/>
    <lineage>
        <taxon>Eukaryota</taxon>
        <taxon>Metazoa</taxon>
        <taxon>Chordata</taxon>
        <taxon>Craniata</taxon>
        <taxon>Vertebrata</taxon>
        <taxon>Euteleostomi</taxon>
        <taxon>Actinopterygii</taxon>
        <taxon>Neopterygii</taxon>
        <taxon>Teleostei</taxon>
        <taxon>Neoteleostei</taxon>
        <taxon>Acanthomorphata</taxon>
        <taxon>Carangaria</taxon>
        <taxon>Pleuronectiformes</taxon>
        <taxon>Pleuronectoidei</taxon>
        <taxon>Pleuronectidae</taxon>
        <taxon>Pleuronectes</taxon>
    </lineage>
</organism>
<keyword evidence="3" id="KW-1185">Reference proteome</keyword>
<feature type="region of interest" description="Disordered" evidence="1">
    <location>
        <begin position="1"/>
        <end position="112"/>
    </location>
</feature>
<accession>A0A9N7VEI0</accession>
<dbReference type="AlphaFoldDB" id="A0A9N7VEI0"/>
<reference evidence="2" key="1">
    <citation type="submission" date="2020-03" db="EMBL/GenBank/DDBJ databases">
        <authorList>
            <person name="Weist P."/>
        </authorList>
    </citation>
    <scope>NUCLEOTIDE SEQUENCE</scope>
</reference>
<feature type="compositionally biased region" description="Polar residues" evidence="1">
    <location>
        <begin position="46"/>
        <end position="59"/>
    </location>
</feature>
<proteinExistence type="predicted"/>
<sequence>MNSKNQQRTGFDFVTSPLRDTSKLTRGRSPLLPRQKASHRGLDLITAQQGERPSRQQSCPPAFHPPAIDAPRGLTQERPSLTLHPPPALFEDERNRVAAAPRTRTTRLGTKS</sequence>
<comment type="caution">
    <text evidence="2">The sequence shown here is derived from an EMBL/GenBank/DDBJ whole genome shotgun (WGS) entry which is preliminary data.</text>
</comment>
<feature type="compositionally biased region" description="Low complexity" evidence="1">
    <location>
        <begin position="97"/>
        <end position="112"/>
    </location>
</feature>
<gene>
    <name evidence="2" type="ORF">PLEPLA_LOCUS37131</name>
</gene>
<evidence type="ECO:0000313" key="3">
    <source>
        <dbReference type="Proteomes" id="UP001153269"/>
    </source>
</evidence>
<protein>
    <submittedName>
        <fullName evidence="2">Uncharacterized protein</fullName>
    </submittedName>
</protein>
<dbReference type="EMBL" id="CADEAL010004015">
    <property type="protein sequence ID" value="CAB1449448.1"/>
    <property type="molecule type" value="Genomic_DNA"/>
</dbReference>
<evidence type="ECO:0000256" key="1">
    <source>
        <dbReference type="SAM" id="MobiDB-lite"/>
    </source>
</evidence>